<evidence type="ECO:0000256" key="4">
    <source>
        <dbReference type="ARBA" id="ARBA00013089"/>
    </source>
</evidence>
<feature type="domain" description="Alanine racemase C-terminal" evidence="10">
    <location>
        <begin position="252"/>
        <end position="378"/>
    </location>
</feature>
<evidence type="ECO:0000256" key="1">
    <source>
        <dbReference type="ARBA" id="ARBA00000316"/>
    </source>
</evidence>
<dbReference type="GO" id="GO:0005829">
    <property type="term" value="C:cytosol"/>
    <property type="evidence" value="ECO:0007669"/>
    <property type="project" value="TreeGrafter"/>
</dbReference>
<keyword evidence="12" id="KW-1185">Reference proteome</keyword>
<dbReference type="PANTHER" id="PTHR30511">
    <property type="entry name" value="ALANINE RACEMASE"/>
    <property type="match status" value="1"/>
</dbReference>
<dbReference type="SMART" id="SM01005">
    <property type="entry name" value="Ala_racemase_C"/>
    <property type="match status" value="1"/>
</dbReference>
<dbReference type="GO" id="GO:0030170">
    <property type="term" value="F:pyridoxal phosphate binding"/>
    <property type="evidence" value="ECO:0007669"/>
    <property type="project" value="UniProtKB-UniRule"/>
</dbReference>
<accession>A0A317E3S0</accession>
<evidence type="ECO:0000256" key="3">
    <source>
        <dbReference type="ARBA" id="ARBA00007880"/>
    </source>
</evidence>
<feature type="modified residue" description="N6-(pyridoxal phosphate)lysine" evidence="7 8">
    <location>
        <position position="48"/>
    </location>
</feature>
<evidence type="ECO:0000259" key="10">
    <source>
        <dbReference type="SMART" id="SM01005"/>
    </source>
</evidence>
<sequence>MPTTIEPACSEAPIGATTRLTIDLDAIAANWRFLAETAAPALAGAAVKADAYGLGAARVAPALYAAGCRHFFVAHLGEALSLRPRLAPDAVVYVLHGVPPGTAGEFAAAGITPILNSLGDMAAWSAAGKAADRRLPAALHIDTGMCRTGLSDAEVATLIAEPERLDGIELRLVISHLSCADDPANPMTARQRQRFLDITARLPTTGQKFRRALANSAGVLWGADYHFDLVRPGIALYGGNPIPGRTAPLTPVVRLETDILQVREIDPPEAVGYGAVHKVTRHTRVATVAVGYADGYLRAAGNRGMALVAGQDIPILGRISMDLMTIDVTDVPPALSRPGMPITLIGDRLTIDRVAAAMDTVSYELLTRLGRRFARHYRGSAA</sequence>
<dbReference type="NCBIfam" id="TIGR00492">
    <property type="entry name" value="alr"/>
    <property type="match status" value="1"/>
</dbReference>
<keyword evidence="5 7" id="KW-0663">Pyridoxal phosphate</keyword>
<dbReference type="OrthoDB" id="9813814at2"/>
<feature type="binding site" evidence="7 9">
    <location>
        <position position="147"/>
    </location>
    <ligand>
        <name>substrate</name>
    </ligand>
</feature>
<dbReference type="Pfam" id="PF00842">
    <property type="entry name" value="Ala_racemase_C"/>
    <property type="match status" value="1"/>
</dbReference>
<evidence type="ECO:0000256" key="7">
    <source>
        <dbReference type="HAMAP-Rule" id="MF_01201"/>
    </source>
</evidence>
<dbReference type="HAMAP" id="MF_01201">
    <property type="entry name" value="Ala_racemase"/>
    <property type="match status" value="1"/>
</dbReference>
<dbReference type="GO" id="GO:0008784">
    <property type="term" value="F:alanine racemase activity"/>
    <property type="evidence" value="ECO:0007669"/>
    <property type="project" value="UniProtKB-UniRule"/>
</dbReference>
<dbReference type="SUPFAM" id="SSF51419">
    <property type="entry name" value="PLP-binding barrel"/>
    <property type="match status" value="1"/>
</dbReference>
<reference evidence="12" key="1">
    <citation type="submission" date="2018-05" db="EMBL/GenBank/DDBJ databases">
        <title>Zavarzinia sp. HR-AS.</title>
        <authorList>
            <person name="Lee Y."/>
            <person name="Jeon C.O."/>
        </authorList>
    </citation>
    <scope>NUCLEOTIDE SEQUENCE [LARGE SCALE GENOMIC DNA]</scope>
    <source>
        <strain evidence="12">DSM 1231</strain>
    </source>
</reference>
<comment type="similarity">
    <text evidence="3 7">Belongs to the alanine racemase family.</text>
</comment>
<feature type="active site" description="Proton acceptor; specific for L-alanine" evidence="7">
    <location>
        <position position="273"/>
    </location>
</feature>
<dbReference type="PANTHER" id="PTHR30511:SF0">
    <property type="entry name" value="ALANINE RACEMASE, CATABOLIC-RELATED"/>
    <property type="match status" value="1"/>
</dbReference>
<keyword evidence="6 7" id="KW-0413">Isomerase</keyword>
<dbReference type="AlphaFoldDB" id="A0A317E3S0"/>
<dbReference type="EC" id="5.1.1.1" evidence="4 7"/>
<dbReference type="InterPro" id="IPR020622">
    <property type="entry name" value="Ala_racemase_pyridoxalP-BS"/>
</dbReference>
<dbReference type="InterPro" id="IPR009006">
    <property type="entry name" value="Ala_racemase/Decarboxylase_C"/>
</dbReference>
<dbReference type="Gene3D" id="3.20.20.10">
    <property type="entry name" value="Alanine racemase"/>
    <property type="match status" value="1"/>
</dbReference>
<name>A0A317E3S0_9PROT</name>
<dbReference type="Gene3D" id="2.40.37.10">
    <property type="entry name" value="Lyase, Ornithine Decarboxylase, Chain A, domain 1"/>
    <property type="match status" value="1"/>
</dbReference>
<comment type="cofactor">
    <cofactor evidence="2 7 8">
        <name>pyridoxal 5'-phosphate</name>
        <dbReference type="ChEBI" id="CHEBI:597326"/>
    </cofactor>
</comment>
<dbReference type="PROSITE" id="PS00395">
    <property type="entry name" value="ALANINE_RACEMASE"/>
    <property type="match status" value="1"/>
</dbReference>
<gene>
    <name evidence="11" type="primary">alr</name>
    <name evidence="11" type="ORF">DKG75_16585</name>
</gene>
<dbReference type="InterPro" id="IPR001608">
    <property type="entry name" value="Ala_racemase_N"/>
</dbReference>
<evidence type="ECO:0000313" key="12">
    <source>
        <dbReference type="Proteomes" id="UP000246077"/>
    </source>
</evidence>
<dbReference type="InterPro" id="IPR011079">
    <property type="entry name" value="Ala_racemase_C"/>
</dbReference>
<evidence type="ECO:0000256" key="2">
    <source>
        <dbReference type="ARBA" id="ARBA00001933"/>
    </source>
</evidence>
<evidence type="ECO:0000256" key="8">
    <source>
        <dbReference type="PIRSR" id="PIRSR600821-50"/>
    </source>
</evidence>
<feature type="active site" description="Proton acceptor; specific for D-alanine" evidence="7">
    <location>
        <position position="48"/>
    </location>
</feature>
<comment type="caution">
    <text evidence="11">The sequence shown here is derived from an EMBL/GenBank/DDBJ whole genome shotgun (WGS) entry which is preliminary data.</text>
</comment>
<dbReference type="SUPFAM" id="SSF50621">
    <property type="entry name" value="Alanine racemase C-terminal domain-like"/>
    <property type="match status" value="1"/>
</dbReference>
<comment type="function">
    <text evidence="7">Catalyzes the interconversion of L-alanine and D-alanine. May also act on other amino acids.</text>
</comment>
<dbReference type="InterPro" id="IPR029066">
    <property type="entry name" value="PLP-binding_barrel"/>
</dbReference>
<comment type="pathway">
    <text evidence="7">Amino-acid biosynthesis; D-alanine biosynthesis; D-alanine from L-alanine: step 1/1.</text>
</comment>
<evidence type="ECO:0000256" key="9">
    <source>
        <dbReference type="PIRSR" id="PIRSR600821-52"/>
    </source>
</evidence>
<dbReference type="RefSeq" id="WP_109922267.1">
    <property type="nucleotide sequence ID" value="NZ_QGLF01000004.1"/>
</dbReference>
<dbReference type="GO" id="GO:0030632">
    <property type="term" value="P:D-alanine biosynthetic process"/>
    <property type="evidence" value="ECO:0007669"/>
    <property type="project" value="UniProtKB-UniRule"/>
</dbReference>
<feature type="binding site" evidence="7 9">
    <location>
        <position position="321"/>
    </location>
    <ligand>
        <name>substrate</name>
    </ligand>
</feature>
<dbReference type="CDD" id="cd00430">
    <property type="entry name" value="PLPDE_III_AR"/>
    <property type="match status" value="1"/>
</dbReference>
<evidence type="ECO:0000256" key="5">
    <source>
        <dbReference type="ARBA" id="ARBA00022898"/>
    </source>
</evidence>
<comment type="catalytic activity">
    <reaction evidence="1 7">
        <text>L-alanine = D-alanine</text>
        <dbReference type="Rhea" id="RHEA:20249"/>
        <dbReference type="ChEBI" id="CHEBI:57416"/>
        <dbReference type="ChEBI" id="CHEBI:57972"/>
        <dbReference type="EC" id="5.1.1.1"/>
    </reaction>
</comment>
<dbReference type="UniPathway" id="UPA00042">
    <property type="reaction ID" value="UER00497"/>
</dbReference>
<organism evidence="11 12">
    <name type="scientific">Zavarzinia compransoris</name>
    <dbReference type="NCBI Taxonomy" id="1264899"/>
    <lineage>
        <taxon>Bacteria</taxon>
        <taxon>Pseudomonadati</taxon>
        <taxon>Pseudomonadota</taxon>
        <taxon>Alphaproteobacteria</taxon>
        <taxon>Rhodospirillales</taxon>
        <taxon>Zavarziniaceae</taxon>
        <taxon>Zavarzinia</taxon>
    </lineage>
</organism>
<dbReference type="Proteomes" id="UP000246077">
    <property type="component" value="Unassembled WGS sequence"/>
</dbReference>
<dbReference type="EMBL" id="QGLF01000004">
    <property type="protein sequence ID" value="PWR20053.1"/>
    <property type="molecule type" value="Genomic_DNA"/>
</dbReference>
<dbReference type="Pfam" id="PF01168">
    <property type="entry name" value="Ala_racemase_N"/>
    <property type="match status" value="1"/>
</dbReference>
<evidence type="ECO:0000313" key="11">
    <source>
        <dbReference type="EMBL" id="PWR20053.1"/>
    </source>
</evidence>
<dbReference type="InterPro" id="IPR000821">
    <property type="entry name" value="Ala_racemase"/>
</dbReference>
<dbReference type="PRINTS" id="PR00992">
    <property type="entry name" value="ALARACEMASE"/>
</dbReference>
<evidence type="ECO:0000256" key="6">
    <source>
        <dbReference type="ARBA" id="ARBA00023235"/>
    </source>
</evidence>
<proteinExistence type="inferred from homology"/>
<protein>
    <recommendedName>
        <fullName evidence="4 7">Alanine racemase</fullName>
        <ecNumber evidence="4 7">5.1.1.1</ecNumber>
    </recommendedName>
</protein>